<protein>
    <recommendedName>
        <fullName evidence="5">Transmembrane protein</fullName>
    </recommendedName>
</protein>
<feature type="transmembrane region" description="Helical" evidence="2">
    <location>
        <begin position="288"/>
        <end position="310"/>
    </location>
</feature>
<name>A0AAN7QUG9_9MYRT</name>
<keyword evidence="2" id="KW-0812">Transmembrane</keyword>
<keyword evidence="2" id="KW-0472">Membrane</keyword>
<reference evidence="3 4" key="1">
    <citation type="journal article" date="2023" name="Hortic Res">
        <title>Pangenome of water caltrop reveals structural variations and asymmetric subgenome divergence after allopolyploidization.</title>
        <authorList>
            <person name="Zhang X."/>
            <person name="Chen Y."/>
            <person name="Wang L."/>
            <person name="Yuan Y."/>
            <person name="Fang M."/>
            <person name="Shi L."/>
            <person name="Lu R."/>
            <person name="Comes H.P."/>
            <person name="Ma Y."/>
            <person name="Chen Y."/>
            <person name="Huang G."/>
            <person name="Zhou Y."/>
            <person name="Zheng Z."/>
            <person name="Qiu Y."/>
        </authorList>
    </citation>
    <scope>NUCLEOTIDE SEQUENCE [LARGE SCALE GENOMIC DNA]</scope>
    <source>
        <tissue evidence="3">Roots</tissue>
    </source>
</reference>
<dbReference type="EMBL" id="JAXIOK010000003">
    <property type="protein sequence ID" value="KAK4775713.1"/>
    <property type="molecule type" value="Genomic_DNA"/>
</dbReference>
<feature type="transmembrane region" description="Helical" evidence="2">
    <location>
        <begin position="194"/>
        <end position="220"/>
    </location>
</feature>
<evidence type="ECO:0000313" key="4">
    <source>
        <dbReference type="Proteomes" id="UP001345219"/>
    </source>
</evidence>
<dbReference type="PANTHER" id="PTHR33133:SF21">
    <property type="entry name" value="TRANSMEMBRANE PROTEIN"/>
    <property type="match status" value="1"/>
</dbReference>
<comment type="caution">
    <text evidence="3">The sequence shown here is derived from an EMBL/GenBank/DDBJ whole genome shotgun (WGS) entry which is preliminary data.</text>
</comment>
<feature type="transmembrane region" description="Helical" evidence="2">
    <location>
        <begin position="52"/>
        <end position="73"/>
    </location>
</feature>
<feature type="transmembrane region" description="Helical" evidence="2">
    <location>
        <begin position="161"/>
        <end position="182"/>
    </location>
</feature>
<gene>
    <name evidence="3" type="ORF">SAY87_023674</name>
</gene>
<evidence type="ECO:0008006" key="5">
    <source>
        <dbReference type="Google" id="ProtNLM"/>
    </source>
</evidence>
<evidence type="ECO:0000313" key="3">
    <source>
        <dbReference type="EMBL" id="KAK4775713.1"/>
    </source>
</evidence>
<feature type="transmembrane region" description="Helical" evidence="2">
    <location>
        <begin position="241"/>
        <end position="261"/>
    </location>
</feature>
<keyword evidence="2" id="KW-1133">Transmembrane helix</keyword>
<evidence type="ECO:0000256" key="1">
    <source>
        <dbReference type="SAM" id="MobiDB-lite"/>
    </source>
</evidence>
<keyword evidence="4" id="KW-1185">Reference proteome</keyword>
<sequence>MSERENPNSPDPGASTSPTPPSSPSSSSPMTSTFRILFQSIAIIIRHRLHFLATYALTALPLSLLLFSLAISAHPIEIRVRSLESLARLSPTRFESRQILKESRSEALSALRLRAAYSLPCLVLSIAALASSAQSTSAAVSGRRPALSSAVAAVRERWLRAVVTTICVYASMWGFLSVTATLRAALAELPGLRFLAFLIGSALEVYLMAVLSVAMVVTVLEERVGFDALRASMALVTGRRWVGFVLSCIFVLMTGSIWRVLEGSMDGQDWTSLVGMVRWIVGIGWRAWLVPLYGLLVLWSYVVLTVFYCHCRRRNSNVSREREGESEMALVDTL</sequence>
<evidence type="ECO:0000256" key="2">
    <source>
        <dbReference type="SAM" id="Phobius"/>
    </source>
</evidence>
<dbReference type="AlphaFoldDB" id="A0AAN7QUG9"/>
<accession>A0AAN7QUG9</accession>
<feature type="region of interest" description="Disordered" evidence="1">
    <location>
        <begin position="1"/>
        <end position="28"/>
    </location>
</feature>
<organism evidence="3 4">
    <name type="scientific">Trapa incisa</name>
    <dbReference type="NCBI Taxonomy" id="236973"/>
    <lineage>
        <taxon>Eukaryota</taxon>
        <taxon>Viridiplantae</taxon>
        <taxon>Streptophyta</taxon>
        <taxon>Embryophyta</taxon>
        <taxon>Tracheophyta</taxon>
        <taxon>Spermatophyta</taxon>
        <taxon>Magnoliopsida</taxon>
        <taxon>eudicotyledons</taxon>
        <taxon>Gunneridae</taxon>
        <taxon>Pentapetalae</taxon>
        <taxon>rosids</taxon>
        <taxon>malvids</taxon>
        <taxon>Myrtales</taxon>
        <taxon>Lythraceae</taxon>
        <taxon>Trapa</taxon>
    </lineage>
</organism>
<proteinExistence type="predicted"/>
<dbReference type="Proteomes" id="UP001345219">
    <property type="component" value="Chromosome 18"/>
</dbReference>
<dbReference type="PANTHER" id="PTHR33133">
    <property type="entry name" value="OS08G0107100 PROTEIN-RELATED"/>
    <property type="match status" value="1"/>
</dbReference>